<proteinExistence type="predicted"/>
<organism evidence="1 2">
    <name type="scientific">Geitlerinema calcuttense NRMC-F 0142</name>
    <dbReference type="NCBI Taxonomy" id="2922238"/>
    <lineage>
        <taxon>Bacteria</taxon>
        <taxon>Bacillati</taxon>
        <taxon>Cyanobacteriota</taxon>
        <taxon>Cyanophyceae</taxon>
        <taxon>Geitlerinematales</taxon>
        <taxon>Geitlerinemataceae</taxon>
        <taxon>Geitlerinema</taxon>
    </lineage>
</organism>
<name>A0ABT7LZL9_9CYAN</name>
<dbReference type="GO" id="GO:0051213">
    <property type="term" value="F:dioxygenase activity"/>
    <property type="evidence" value="ECO:0007669"/>
    <property type="project" value="UniProtKB-KW"/>
</dbReference>
<dbReference type="SUPFAM" id="SSF51197">
    <property type="entry name" value="Clavaminate synthase-like"/>
    <property type="match status" value="1"/>
</dbReference>
<dbReference type="PANTHER" id="PTHR20883:SF46">
    <property type="entry name" value="PHYTANOYL-COA HYDROXYLASE"/>
    <property type="match status" value="1"/>
</dbReference>
<dbReference type="RefSeq" id="WP_286004541.1">
    <property type="nucleotide sequence ID" value="NZ_JASVEJ010000031.1"/>
</dbReference>
<dbReference type="Gene3D" id="2.60.120.620">
    <property type="entry name" value="q2cbj1_9rhob like domain"/>
    <property type="match status" value="1"/>
</dbReference>
<dbReference type="InterPro" id="IPR008775">
    <property type="entry name" value="Phytyl_CoA_dOase-like"/>
</dbReference>
<reference evidence="1 2" key="1">
    <citation type="submission" date="2023-06" db="EMBL/GenBank/DDBJ databases">
        <title>Whole genome sequence of Oscillatoria calcuttensis NRMC-F 0142.</title>
        <authorList>
            <person name="Shakena Fathima T."/>
            <person name="Muralitharan G."/>
            <person name="Thajuddin N."/>
        </authorList>
    </citation>
    <scope>NUCLEOTIDE SEQUENCE [LARGE SCALE GENOMIC DNA]</scope>
    <source>
        <strain evidence="1 2">NRMC-F 0142</strain>
    </source>
</reference>
<sequence length="318" mass="36611">MPAEVGKVTSMLTQDQIDQFHRDGFLVVRNVIKGRELTLLQEAADQVEADGIARNGNHHMYREIEGVDTYFRTEFMWEKNDIFRAVTVNPALLAIAGQCIGHPFLPLNDSFVCKSPRSKVPVEWHQDPPYIDPSFQETYPVPHFDIDIYIDDSTIENACLWGIPGTHLVGHIDHKRFSEEEMFRDFGAVPLEMKAGDILLHTFSFLHGSAGNLSDKKRRIFYIYYGPKDAMEHCYSKWIPQKRGGYNEAGRQYVKQFIPLREKMGFDNPLSKSVVWNDETGFEFISSPKTPPRHWGKLAAAIPEEVKNRIRRMELIPQ</sequence>
<dbReference type="EMBL" id="JASVEJ010000031">
    <property type="protein sequence ID" value="MDL5057453.1"/>
    <property type="molecule type" value="Genomic_DNA"/>
</dbReference>
<dbReference type="PANTHER" id="PTHR20883">
    <property type="entry name" value="PHYTANOYL-COA DIOXYGENASE DOMAIN CONTAINING 1"/>
    <property type="match status" value="1"/>
</dbReference>
<comment type="caution">
    <text evidence="1">The sequence shown here is derived from an EMBL/GenBank/DDBJ whole genome shotgun (WGS) entry which is preliminary data.</text>
</comment>
<keyword evidence="2" id="KW-1185">Reference proteome</keyword>
<accession>A0ABT7LZL9</accession>
<evidence type="ECO:0000313" key="2">
    <source>
        <dbReference type="Proteomes" id="UP001230986"/>
    </source>
</evidence>
<keyword evidence="1" id="KW-0560">Oxidoreductase</keyword>
<dbReference type="Pfam" id="PF05721">
    <property type="entry name" value="PhyH"/>
    <property type="match status" value="1"/>
</dbReference>
<gene>
    <name evidence="1" type="ORF">QQ055_08280</name>
</gene>
<keyword evidence="1" id="KW-0223">Dioxygenase</keyword>
<dbReference type="Proteomes" id="UP001230986">
    <property type="component" value="Unassembled WGS sequence"/>
</dbReference>
<evidence type="ECO:0000313" key="1">
    <source>
        <dbReference type="EMBL" id="MDL5057453.1"/>
    </source>
</evidence>
<protein>
    <submittedName>
        <fullName evidence="1">Phytanoyl-CoA dioxygenase family protein</fullName>
    </submittedName>
</protein>